<dbReference type="PANTHER" id="PTHR47481">
    <property type="match status" value="1"/>
</dbReference>
<comment type="caution">
    <text evidence="2">The sequence shown here is derived from an EMBL/GenBank/DDBJ whole genome shotgun (WGS) entry which is preliminary data.</text>
</comment>
<feature type="region of interest" description="Disordered" evidence="1">
    <location>
        <begin position="1"/>
        <end position="32"/>
    </location>
</feature>
<evidence type="ECO:0000313" key="3">
    <source>
        <dbReference type="Proteomes" id="UP000604825"/>
    </source>
</evidence>
<proteinExistence type="predicted"/>
<evidence type="ECO:0000313" key="2">
    <source>
        <dbReference type="EMBL" id="CAD6252695.1"/>
    </source>
</evidence>
<organism evidence="2 3">
    <name type="scientific">Miscanthus lutarioriparius</name>
    <dbReference type="NCBI Taxonomy" id="422564"/>
    <lineage>
        <taxon>Eukaryota</taxon>
        <taxon>Viridiplantae</taxon>
        <taxon>Streptophyta</taxon>
        <taxon>Embryophyta</taxon>
        <taxon>Tracheophyta</taxon>
        <taxon>Spermatophyta</taxon>
        <taxon>Magnoliopsida</taxon>
        <taxon>Liliopsida</taxon>
        <taxon>Poales</taxon>
        <taxon>Poaceae</taxon>
        <taxon>PACMAD clade</taxon>
        <taxon>Panicoideae</taxon>
        <taxon>Andropogonodae</taxon>
        <taxon>Andropogoneae</taxon>
        <taxon>Saccharinae</taxon>
        <taxon>Miscanthus</taxon>
    </lineage>
</organism>
<reference evidence="2" key="1">
    <citation type="submission" date="2020-10" db="EMBL/GenBank/DDBJ databases">
        <authorList>
            <person name="Han B."/>
            <person name="Lu T."/>
            <person name="Zhao Q."/>
            <person name="Huang X."/>
            <person name="Zhao Y."/>
        </authorList>
    </citation>
    <scope>NUCLEOTIDE SEQUENCE</scope>
</reference>
<keyword evidence="3" id="KW-1185">Reference proteome</keyword>
<protein>
    <submittedName>
        <fullName evidence="2">Uncharacterized protein</fullName>
    </submittedName>
</protein>
<dbReference type="PANTHER" id="PTHR47481:SF41">
    <property type="entry name" value="COPIA-LIKE POLYPROTEIN_RETROTRANSPOSON"/>
    <property type="match status" value="1"/>
</dbReference>
<dbReference type="EMBL" id="CAJGYO010000009">
    <property type="protein sequence ID" value="CAD6252695.1"/>
    <property type="molecule type" value="Genomic_DNA"/>
</dbReference>
<name>A0A811Q7K1_9POAL</name>
<dbReference type="AlphaFoldDB" id="A0A811Q7K1"/>
<dbReference type="OrthoDB" id="683612at2759"/>
<feature type="region of interest" description="Disordered" evidence="1">
    <location>
        <begin position="180"/>
        <end position="238"/>
    </location>
</feature>
<evidence type="ECO:0000256" key="1">
    <source>
        <dbReference type="SAM" id="MobiDB-lite"/>
    </source>
</evidence>
<accession>A0A811Q7K1</accession>
<dbReference type="Proteomes" id="UP000604825">
    <property type="component" value="Unassembled WGS sequence"/>
</dbReference>
<gene>
    <name evidence="2" type="ORF">NCGR_LOCUS36343</name>
</gene>
<feature type="compositionally biased region" description="Low complexity" evidence="1">
    <location>
        <begin position="220"/>
        <end position="238"/>
    </location>
</feature>
<sequence>MDMESNPLFDLHPADAGSDSSSSSSVKNASPAVAPPPAAVLQTVNIKSHIPVELDIVESNYIEWRCFLNAFIGKFALEFRSLVQGNMDIMTYTGHIKQLADALRDVGQPLRETSQVLNMLRGLSPKYRHTVPVITTKNRPHTFLMACSYMLLEEQYDREHAKAAQHYALLANGAVCSPASPSPAGDGGFHSVPKPTPTVPGTAPRPDRGYKKKGRGRGFGPPSGSSPSFASHPPSAARTPGLNLWTGMVQAWPMPFRITGDGVLGPHPGA</sequence>
<feature type="compositionally biased region" description="Low complexity" evidence="1">
    <location>
        <begin position="14"/>
        <end position="32"/>
    </location>
</feature>